<dbReference type="EMBL" id="QEIN01000294">
    <property type="protein sequence ID" value="RCV50153.1"/>
    <property type="molecule type" value="Genomic_DNA"/>
</dbReference>
<accession>A0A368T2E7</accession>
<name>A0A368T2E7_9ACTN</name>
<evidence type="ECO:0000256" key="1">
    <source>
        <dbReference type="SAM" id="MobiDB-lite"/>
    </source>
</evidence>
<feature type="compositionally biased region" description="Basic residues" evidence="1">
    <location>
        <begin position="335"/>
        <end position="360"/>
    </location>
</feature>
<protein>
    <submittedName>
        <fullName evidence="2">Uncharacterized protein</fullName>
    </submittedName>
</protein>
<comment type="caution">
    <text evidence="2">The sequence shown here is derived from an EMBL/GenBank/DDBJ whole genome shotgun (WGS) entry which is preliminary data.</text>
</comment>
<dbReference type="Proteomes" id="UP000253318">
    <property type="component" value="Unassembled WGS sequence"/>
</dbReference>
<dbReference type="AlphaFoldDB" id="A0A368T2E7"/>
<organism evidence="2 3">
    <name type="scientific">Marinitenerispora sediminis</name>
    <dbReference type="NCBI Taxonomy" id="1931232"/>
    <lineage>
        <taxon>Bacteria</taxon>
        <taxon>Bacillati</taxon>
        <taxon>Actinomycetota</taxon>
        <taxon>Actinomycetes</taxon>
        <taxon>Streptosporangiales</taxon>
        <taxon>Nocardiopsidaceae</taxon>
        <taxon>Marinitenerispora</taxon>
    </lineage>
</organism>
<evidence type="ECO:0000313" key="2">
    <source>
        <dbReference type="EMBL" id="RCV50153.1"/>
    </source>
</evidence>
<gene>
    <name evidence="2" type="ORF">DEF24_24535</name>
</gene>
<keyword evidence="3" id="KW-1185">Reference proteome</keyword>
<proteinExistence type="predicted"/>
<reference evidence="2 3" key="1">
    <citation type="submission" date="2018-04" db="EMBL/GenBank/DDBJ databases">
        <title>Novel actinobacteria from marine sediment.</title>
        <authorList>
            <person name="Ng Z.Y."/>
            <person name="Tan G.Y.A."/>
        </authorList>
    </citation>
    <scope>NUCLEOTIDE SEQUENCE [LARGE SCALE GENOMIC DNA]</scope>
    <source>
        <strain evidence="2 3">TPS81</strain>
    </source>
</reference>
<feature type="region of interest" description="Disordered" evidence="1">
    <location>
        <begin position="332"/>
        <end position="442"/>
    </location>
</feature>
<evidence type="ECO:0000313" key="3">
    <source>
        <dbReference type="Proteomes" id="UP000253318"/>
    </source>
</evidence>
<sequence>MRKWVRTSAKTAILTAGGNQAVVDLDVPVNVTGNAVGAVGGVAGAAAQDTAAAVIETHGHHHKHLRAEAGAERQHQLAGQDLQAKQAVDAAVDRAERLVRAVDVPEVLPLTSPIVVHQMGAGQERQYQLSVREADPVRAVESTLDRTERIVRDTELPQVTPLTSPITVHQMGAGQERQHQLSVREADPVRAVESTLDRTERIVRDTELPQVTPLTEPVTVHQMGSGSPDLVGTASELARPLQVNTDSVKAGPLLKQSAPVDGDRVRQSWGGGDDGDVITSGNGSAVGGNQLVVDGDVPVNLSGNWEPGGGGPGCAGQCDGERGRCGWWCGGRGGAGHRGRRHRDRRHRPHAAAERLRRRPGVPAAGAGHDRPVRRRAPRQHHGGRADAPRGAVRGPPADRRPPGVPGPGRAERGPARVARPFRDIPCRAERAGPAPVRPATR</sequence>
<feature type="compositionally biased region" description="Basic residues" evidence="1">
    <location>
        <begin position="372"/>
        <end position="383"/>
    </location>
</feature>
<feature type="compositionally biased region" description="Basic and acidic residues" evidence="1">
    <location>
        <begin position="410"/>
        <end position="431"/>
    </location>
</feature>
<dbReference type="OrthoDB" id="3544424at2"/>